<proteinExistence type="inferred from homology"/>
<comment type="similarity">
    <text evidence="1">Belongs to the arginase family. Agmatinase subfamily.</text>
</comment>
<reference evidence="6 7" key="1">
    <citation type="submission" date="2016-04" db="EMBL/GenBank/DDBJ databases">
        <title>Draft genome of Fonsecaea erecta CBS 125763.</title>
        <authorList>
            <person name="Weiss V.A."/>
            <person name="Vicente V.A."/>
            <person name="Raittz R.T."/>
            <person name="Moreno L.F."/>
            <person name="De Souza E.M."/>
            <person name="Pedrosa F.O."/>
            <person name="Steffens M.B."/>
            <person name="Faoro H."/>
            <person name="Tadra-Sfeir M.Z."/>
            <person name="Najafzadeh M.J."/>
            <person name="Felipe M.S."/>
            <person name="Teixeira M."/>
            <person name="Sun J."/>
            <person name="Xi L."/>
            <person name="Gomes R."/>
            <person name="De Azevedo C.M."/>
            <person name="Salgado C.G."/>
            <person name="Da Silva M.B."/>
            <person name="Nascimento M.F."/>
            <person name="Queiroz-Telles F."/>
            <person name="Attili D.S."/>
            <person name="Gorbushina A."/>
        </authorList>
    </citation>
    <scope>NUCLEOTIDE SEQUENCE [LARGE SCALE GENOMIC DNA]</scope>
    <source>
        <strain evidence="6 7">CBS 125763</strain>
    </source>
</reference>
<dbReference type="PROSITE" id="PS01053">
    <property type="entry name" value="ARGINASE_1"/>
    <property type="match status" value="1"/>
</dbReference>
<keyword evidence="7" id="KW-1185">Reference proteome</keyword>
<dbReference type="Pfam" id="PF00491">
    <property type="entry name" value="Arginase"/>
    <property type="match status" value="1"/>
</dbReference>
<evidence type="ECO:0000256" key="4">
    <source>
        <dbReference type="RuleBase" id="RU003684"/>
    </source>
</evidence>
<dbReference type="RefSeq" id="XP_018688188.1">
    <property type="nucleotide sequence ID" value="XM_018842775.1"/>
</dbReference>
<evidence type="ECO:0000313" key="7">
    <source>
        <dbReference type="Proteomes" id="UP000078343"/>
    </source>
</evidence>
<accession>A0A178Z5M4</accession>
<dbReference type="InterPro" id="IPR023696">
    <property type="entry name" value="Ureohydrolase_dom_sf"/>
</dbReference>
<dbReference type="PROSITE" id="PS51409">
    <property type="entry name" value="ARGINASE_2"/>
    <property type="match status" value="1"/>
</dbReference>
<dbReference type="SUPFAM" id="SSF52768">
    <property type="entry name" value="Arginase/deacetylase"/>
    <property type="match status" value="1"/>
</dbReference>
<dbReference type="Gene3D" id="3.40.800.10">
    <property type="entry name" value="Ureohydrolase domain"/>
    <property type="match status" value="1"/>
</dbReference>
<dbReference type="CDD" id="cd11592">
    <property type="entry name" value="Agmatinase_PAH"/>
    <property type="match status" value="1"/>
</dbReference>
<dbReference type="Proteomes" id="UP000078343">
    <property type="component" value="Unassembled WGS sequence"/>
</dbReference>
<protein>
    <submittedName>
        <fullName evidence="6">Agmatinase</fullName>
    </submittedName>
</protein>
<dbReference type="InterPro" id="IPR020855">
    <property type="entry name" value="Ureohydrolase_Mn_BS"/>
</dbReference>
<gene>
    <name evidence="6" type="ORF">AYL99_11269</name>
</gene>
<dbReference type="EMBL" id="LVYI01000013">
    <property type="protein sequence ID" value="OAP54821.1"/>
    <property type="molecule type" value="Genomic_DNA"/>
</dbReference>
<dbReference type="PANTHER" id="PTHR11358">
    <property type="entry name" value="ARGINASE/AGMATINASE"/>
    <property type="match status" value="1"/>
</dbReference>
<name>A0A178Z5M4_9EURO</name>
<dbReference type="STRING" id="1367422.A0A178Z5M4"/>
<evidence type="ECO:0000256" key="2">
    <source>
        <dbReference type="ARBA" id="ARBA00022723"/>
    </source>
</evidence>
<evidence type="ECO:0000256" key="1">
    <source>
        <dbReference type="ARBA" id="ARBA00009227"/>
    </source>
</evidence>
<comment type="caution">
    <text evidence="6">The sequence shown here is derived from an EMBL/GenBank/DDBJ whole genome shotgun (WGS) entry which is preliminary data.</text>
</comment>
<dbReference type="InterPro" id="IPR006035">
    <property type="entry name" value="Ureohydrolase"/>
</dbReference>
<dbReference type="GeneID" id="30015437"/>
<feature type="signal peptide" evidence="5">
    <location>
        <begin position="1"/>
        <end position="21"/>
    </location>
</feature>
<evidence type="ECO:0000256" key="5">
    <source>
        <dbReference type="SAM" id="SignalP"/>
    </source>
</evidence>
<dbReference type="FunFam" id="3.40.800.10:FF:000014">
    <property type="entry name" value="Arginase family protein"/>
    <property type="match status" value="1"/>
</dbReference>
<dbReference type="GO" id="GO:0046872">
    <property type="term" value="F:metal ion binding"/>
    <property type="evidence" value="ECO:0007669"/>
    <property type="project" value="UniProtKB-KW"/>
</dbReference>
<keyword evidence="2" id="KW-0479">Metal-binding</keyword>
<keyword evidence="5" id="KW-0732">Signal</keyword>
<sequence length="422" mass="46087">MARRTRVTLTHLVLFTSLVFTHVNCHAHSHNTPDASSESEEAPLSFSVGPNYPYPLEDLDKDLPFSQPVTFAHLPWERCFSSRHASDLDIAIVGFPYDTSTSYRPGARFGPRGIRAASSREKKGRSYNTVWGIDPLTEGGLNIVDCGDIPLTPFDAQHAFRQMEQGYRQILFHNTTSPSTASAKTLQGRTWQHPRVLSLGGDHSIVLPILRSLKEVYGPISVIHLDSHLDTWDPYAGYTGIVSEQSAITHGTFFWHAAREGCIAKGSSVHGGLRTKLFSPKDYVTDKDVVGFEIIEAHEIDEEPRGMQGIADRVRSIVGTDRPVYLSIDIDVLDPSIAPATGTPESGGWTTREVKRFIKGLEGVRLVGADVVEVSPPYDTAAEVTSVAASDLLVDILALMVKDSVGKAEKAQAGGQGVKDEL</sequence>
<feature type="chain" id="PRO_5008098266" evidence="5">
    <location>
        <begin position="22"/>
        <end position="422"/>
    </location>
</feature>
<dbReference type="AlphaFoldDB" id="A0A178Z5M4"/>
<dbReference type="GO" id="GO:0033389">
    <property type="term" value="P:putrescine biosynthetic process from arginine, via agmatine"/>
    <property type="evidence" value="ECO:0007669"/>
    <property type="project" value="TreeGrafter"/>
</dbReference>
<dbReference type="PANTHER" id="PTHR11358:SF26">
    <property type="entry name" value="GUANIDINO ACID HYDROLASE, MITOCHONDRIAL"/>
    <property type="match status" value="1"/>
</dbReference>
<evidence type="ECO:0000313" key="6">
    <source>
        <dbReference type="EMBL" id="OAP54821.1"/>
    </source>
</evidence>
<organism evidence="6 7">
    <name type="scientific">Fonsecaea erecta</name>
    <dbReference type="NCBI Taxonomy" id="1367422"/>
    <lineage>
        <taxon>Eukaryota</taxon>
        <taxon>Fungi</taxon>
        <taxon>Dikarya</taxon>
        <taxon>Ascomycota</taxon>
        <taxon>Pezizomycotina</taxon>
        <taxon>Eurotiomycetes</taxon>
        <taxon>Chaetothyriomycetidae</taxon>
        <taxon>Chaetothyriales</taxon>
        <taxon>Herpotrichiellaceae</taxon>
        <taxon>Fonsecaea</taxon>
    </lineage>
</organism>
<dbReference type="OrthoDB" id="288726at2759"/>
<evidence type="ECO:0000256" key="3">
    <source>
        <dbReference type="ARBA" id="ARBA00022801"/>
    </source>
</evidence>
<dbReference type="GO" id="GO:0008783">
    <property type="term" value="F:agmatinase activity"/>
    <property type="evidence" value="ECO:0007669"/>
    <property type="project" value="TreeGrafter"/>
</dbReference>
<dbReference type="PRINTS" id="PR00116">
    <property type="entry name" value="ARGINASE"/>
</dbReference>
<keyword evidence="3 4" id="KW-0378">Hydrolase</keyword>